<dbReference type="InterPro" id="IPR010611">
    <property type="entry name" value="3D_dom"/>
</dbReference>
<evidence type="ECO:0000313" key="6">
    <source>
        <dbReference type="EMBL" id="PRR83946.1"/>
    </source>
</evidence>
<dbReference type="GO" id="GO:0009254">
    <property type="term" value="P:peptidoglycan turnover"/>
    <property type="evidence" value="ECO:0007669"/>
    <property type="project" value="InterPro"/>
</dbReference>
<evidence type="ECO:0000256" key="3">
    <source>
        <dbReference type="SAM" id="SignalP"/>
    </source>
</evidence>
<dbReference type="PANTHER" id="PTHR39160:SF4">
    <property type="entry name" value="RESUSCITATION-PROMOTING FACTOR RPFB"/>
    <property type="match status" value="1"/>
</dbReference>
<dbReference type="Pfam" id="PF06725">
    <property type="entry name" value="3D"/>
    <property type="match status" value="1"/>
</dbReference>
<dbReference type="RefSeq" id="WP_242980534.1">
    <property type="nucleotide sequence ID" value="NZ_PVXQ01000004.1"/>
</dbReference>
<dbReference type="GO" id="GO:0004553">
    <property type="term" value="F:hydrolase activity, hydrolyzing O-glycosyl compounds"/>
    <property type="evidence" value="ECO:0007669"/>
    <property type="project" value="InterPro"/>
</dbReference>
<evidence type="ECO:0000313" key="7">
    <source>
        <dbReference type="Proteomes" id="UP000239471"/>
    </source>
</evidence>
<dbReference type="InterPro" id="IPR051933">
    <property type="entry name" value="Resuscitation_pf_RpfB"/>
</dbReference>
<evidence type="ECO:0000256" key="2">
    <source>
        <dbReference type="SAM" id="Coils"/>
    </source>
</evidence>
<dbReference type="AlphaFoldDB" id="A0A2T0BJ71"/>
<dbReference type="InterPro" id="IPR057309">
    <property type="entry name" value="PcsB_CC"/>
</dbReference>
<evidence type="ECO:0000256" key="1">
    <source>
        <dbReference type="ARBA" id="ARBA00022729"/>
    </source>
</evidence>
<sequence>MKKTCFVILAFVILLLNITPTVKAANSLNDNKITFNQISDNLKELDSELAQVNKEIESLKTQVSYNEGTISNTEEEIKQTEENITSLQIEIDKSKAILNKRLREMYKSDAYSGINYLDFLFESDSLNDFFSKMQACNILITQDNKLINAIKDKVSELDESKILINEKKERLVALNEATKNKLKEVQDKESSIVEIKNKMAAEKISISALIEENELNLINYSLSVAKSSDSSSNELNQAIKSLGDIIPQLSTPSVIAKANEAIIKGKENLVIIGNSAKNNIPDAVVPDNNISGDNSYKETYSMEATAYYGGYITKLGLTPVRNPDGLSTVAVDPNVIPLGSKLFVEGYGYAIASDTGSAIIGKKIDLYMNSTAECISFGRRSMTVHLIAYEGQW</sequence>
<dbReference type="Proteomes" id="UP000239471">
    <property type="component" value="Unassembled WGS sequence"/>
</dbReference>
<dbReference type="Gene3D" id="6.10.250.3150">
    <property type="match status" value="1"/>
</dbReference>
<dbReference type="GO" id="GO:0019867">
    <property type="term" value="C:outer membrane"/>
    <property type="evidence" value="ECO:0007669"/>
    <property type="project" value="InterPro"/>
</dbReference>
<evidence type="ECO:0000259" key="5">
    <source>
        <dbReference type="Pfam" id="PF24568"/>
    </source>
</evidence>
<organism evidence="6 7">
    <name type="scientific">Clostridium vincentii</name>
    <dbReference type="NCBI Taxonomy" id="52704"/>
    <lineage>
        <taxon>Bacteria</taxon>
        <taxon>Bacillati</taxon>
        <taxon>Bacillota</taxon>
        <taxon>Clostridia</taxon>
        <taxon>Eubacteriales</taxon>
        <taxon>Clostridiaceae</taxon>
        <taxon>Clostridium</taxon>
    </lineage>
</organism>
<reference evidence="6 7" key="1">
    <citation type="submission" date="2018-03" db="EMBL/GenBank/DDBJ databases">
        <title>Genome sequence of Clostridium vincentii DSM 10228.</title>
        <authorList>
            <person name="Poehlein A."/>
            <person name="Daniel R."/>
        </authorList>
    </citation>
    <scope>NUCLEOTIDE SEQUENCE [LARGE SCALE GENOMIC DNA]</scope>
    <source>
        <strain evidence="6 7">DSM 10228</strain>
    </source>
</reference>
<dbReference type="InterPro" id="IPR036908">
    <property type="entry name" value="RlpA-like_sf"/>
</dbReference>
<gene>
    <name evidence="6" type="primary">yocH_1</name>
    <name evidence="6" type="ORF">CLVI_06000</name>
</gene>
<feature type="domain" description="Peptidoglycan hydrolase PcsB coiled-coil" evidence="5">
    <location>
        <begin position="84"/>
        <end position="159"/>
    </location>
</feature>
<keyword evidence="2" id="KW-0175">Coiled coil</keyword>
<feature type="signal peptide" evidence="3">
    <location>
        <begin position="1"/>
        <end position="24"/>
    </location>
</feature>
<dbReference type="CDD" id="cd22786">
    <property type="entry name" value="DPBB_YuiC-like"/>
    <property type="match status" value="1"/>
</dbReference>
<comment type="caution">
    <text evidence="6">The sequence shown here is derived from an EMBL/GenBank/DDBJ whole genome shotgun (WGS) entry which is preliminary data.</text>
</comment>
<feature type="chain" id="PRO_5015704468" evidence="3">
    <location>
        <begin position="25"/>
        <end position="393"/>
    </location>
</feature>
<name>A0A2T0BJ71_9CLOT</name>
<accession>A0A2T0BJ71</accession>
<feature type="domain" description="3D" evidence="4">
    <location>
        <begin position="327"/>
        <end position="387"/>
    </location>
</feature>
<dbReference type="Gene3D" id="2.40.40.10">
    <property type="entry name" value="RlpA-like domain"/>
    <property type="match status" value="1"/>
</dbReference>
<dbReference type="Pfam" id="PF24568">
    <property type="entry name" value="CC_PcsB"/>
    <property type="match status" value="1"/>
</dbReference>
<proteinExistence type="predicted"/>
<dbReference type="PANTHER" id="PTHR39160">
    <property type="entry name" value="CELL WALL-BINDING PROTEIN YOCH"/>
    <property type="match status" value="1"/>
</dbReference>
<keyword evidence="1 3" id="KW-0732">Signal</keyword>
<dbReference type="SUPFAM" id="SSF50685">
    <property type="entry name" value="Barwin-like endoglucanases"/>
    <property type="match status" value="1"/>
</dbReference>
<keyword evidence="7" id="KW-1185">Reference proteome</keyword>
<evidence type="ECO:0000259" key="4">
    <source>
        <dbReference type="Pfam" id="PF06725"/>
    </source>
</evidence>
<feature type="coiled-coil region" evidence="2">
    <location>
        <begin position="35"/>
        <end position="97"/>
    </location>
</feature>
<feature type="coiled-coil region" evidence="2">
    <location>
        <begin position="157"/>
        <end position="188"/>
    </location>
</feature>
<dbReference type="EMBL" id="PVXQ01000004">
    <property type="protein sequence ID" value="PRR83946.1"/>
    <property type="molecule type" value="Genomic_DNA"/>
</dbReference>
<protein>
    <submittedName>
        <fullName evidence="6">Cell wall-binding protein YocH</fullName>
    </submittedName>
</protein>